<dbReference type="GO" id="GO:0004252">
    <property type="term" value="F:serine-type endopeptidase activity"/>
    <property type="evidence" value="ECO:0007669"/>
    <property type="project" value="InterPro"/>
</dbReference>
<protein>
    <submittedName>
        <fullName evidence="13">Serine protease</fullName>
    </submittedName>
</protein>
<keyword evidence="4" id="KW-0378">Hydrolase</keyword>
<dbReference type="SUPFAM" id="SSF50494">
    <property type="entry name" value="Trypsin-like serine proteases"/>
    <property type="match status" value="1"/>
</dbReference>
<evidence type="ECO:0000256" key="5">
    <source>
        <dbReference type="ARBA" id="ARBA00022825"/>
    </source>
</evidence>
<dbReference type="InterPro" id="IPR009003">
    <property type="entry name" value="Peptidase_S1_PA"/>
</dbReference>
<evidence type="ECO:0000313" key="13">
    <source>
        <dbReference type="EMBL" id="BCJ69612.1"/>
    </source>
</evidence>
<feature type="chain" id="PRO_5032864797" evidence="10">
    <location>
        <begin position="26"/>
        <end position="344"/>
    </location>
</feature>
<feature type="active site" description="Charge relay system" evidence="8">
    <location>
        <position position="191"/>
    </location>
</feature>
<keyword evidence="5" id="KW-0720">Serine protease</keyword>
<evidence type="ECO:0000256" key="6">
    <source>
        <dbReference type="ARBA" id="ARBA00023145"/>
    </source>
</evidence>
<dbReference type="Pfam" id="PF00089">
    <property type="entry name" value="Trypsin"/>
    <property type="match status" value="1"/>
</dbReference>
<keyword evidence="6" id="KW-0865">Zymogen</keyword>
<dbReference type="InterPro" id="IPR001254">
    <property type="entry name" value="Trypsin_dom"/>
</dbReference>
<evidence type="ECO:0000313" key="14">
    <source>
        <dbReference type="Proteomes" id="UP000680866"/>
    </source>
</evidence>
<feature type="domain" description="Peptidase S1A alpha-lytic prodomain" evidence="12">
    <location>
        <begin position="87"/>
        <end position="142"/>
    </location>
</feature>
<dbReference type="GO" id="GO:0005576">
    <property type="term" value="C:extracellular region"/>
    <property type="evidence" value="ECO:0007669"/>
    <property type="project" value="InterPro"/>
</dbReference>
<evidence type="ECO:0000256" key="10">
    <source>
        <dbReference type="SAM" id="SignalP"/>
    </source>
</evidence>
<feature type="disulfide bond" evidence="9">
    <location>
        <begin position="172"/>
        <end position="192"/>
    </location>
</feature>
<feature type="disulfide bond" evidence="9">
    <location>
        <begin position="294"/>
        <end position="321"/>
    </location>
</feature>
<dbReference type="Proteomes" id="UP000680866">
    <property type="component" value="Chromosome"/>
</dbReference>
<sequence>MRKAILAAILLAVPVAVLPATGAGASPARQASADATAGLAAALQGRLGDRSAGTYRNDAGRLVVTVTDAAAAETVRAAGAEARIVTRSAATLRAVTAQLGRTAAVPGTAWHVDPATNQVLVQADSTVTGTRKQQLEKAVHALGDAVRMETVPGRIAPEIGGGDAIYMGGSRCSMAFAVAVGSVHHFLTAGHCTNLGTNFYANAAHTTHIGVRAGTSFPGNDYGLVRASVRPVGDVNMYDGTRRDISSARNAVVGETVGLSGSTSGLRRGRVTAVNVTVNYPQGAVHGLIQTTICSAGGDSGGAVFANNSAIGIHSGSTGGCGGSNRAYHQPVTEALAAYGARIY</sequence>
<organism evidence="13 14">
    <name type="scientific">Polymorphospora rubra</name>
    <dbReference type="NCBI Taxonomy" id="338584"/>
    <lineage>
        <taxon>Bacteria</taxon>
        <taxon>Bacillati</taxon>
        <taxon>Actinomycetota</taxon>
        <taxon>Actinomycetes</taxon>
        <taxon>Micromonosporales</taxon>
        <taxon>Micromonosporaceae</taxon>
        <taxon>Polymorphospora</taxon>
    </lineage>
</organism>
<evidence type="ECO:0000256" key="1">
    <source>
        <dbReference type="ARBA" id="ARBA00007664"/>
    </source>
</evidence>
<comment type="similarity">
    <text evidence="1">Belongs to the peptidase S1 family.</text>
</comment>
<dbReference type="AlphaFoldDB" id="A0A810N7P0"/>
<dbReference type="Gene3D" id="2.40.10.10">
    <property type="entry name" value="Trypsin-like serine proteases"/>
    <property type="match status" value="2"/>
</dbReference>
<dbReference type="KEGG" id="pry:Prubr_66330"/>
<reference evidence="13" key="1">
    <citation type="submission" date="2020-08" db="EMBL/GenBank/DDBJ databases">
        <title>Whole genome shotgun sequence of Polymorphospora rubra NBRC 101157.</title>
        <authorList>
            <person name="Komaki H."/>
            <person name="Tamura T."/>
        </authorList>
    </citation>
    <scope>NUCLEOTIDE SEQUENCE</scope>
    <source>
        <strain evidence="13">NBRC 101157</strain>
    </source>
</reference>
<name>A0A810N7P0_9ACTN</name>
<evidence type="ECO:0000256" key="4">
    <source>
        <dbReference type="ARBA" id="ARBA00022801"/>
    </source>
</evidence>
<evidence type="ECO:0000256" key="7">
    <source>
        <dbReference type="ARBA" id="ARBA00023157"/>
    </source>
</evidence>
<feature type="domain" description="Peptidase S1" evidence="11">
    <location>
        <begin position="161"/>
        <end position="335"/>
    </location>
</feature>
<dbReference type="InterPro" id="IPR001316">
    <property type="entry name" value="Pept_S1A_streptogrisin"/>
</dbReference>
<keyword evidence="3 10" id="KW-0732">Signal</keyword>
<evidence type="ECO:0000256" key="9">
    <source>
        <dbReference type="PIRSR" id="PIRSR001134-2"/>
    </source>
</evidence>
<dbReference type="CDD" id="cd21112">
    <property type="entry name" value="alphaLP-like"/>
    <property type="match status" value="1"/>
</dbReference>
<evidence type="ECO:0000259" key="12">
    <source>
        <dbReference type="Pfam" id="PF02983"/>
    </source>
</evidence>
<evidence type="ECO:0000259" key="11">
    <source>
        <dbReference type="Pfam" id="PF00089"/>
    </source>
</evidence>
<keyword evidence="2 13" id="KW-0645">Protease</keyword>
<evidence type="ECO:0000256" key="2">
    <source>
        <dbReference type="ARBA" id="ARBA00022670"/>
    </source>
</evidence>
<evidence type="ECO:0000256" key="8">
    <source>
        <dbReference type="PIRSR" id="PIRSR001134-1"/>
    </source>
</evidence>
<evidence type="ECO:0000256" key="3">
    <source>
        <dbReference type="ARBA" id="ARBA00022729"/>
    </source>
</evidence>
<feature type="active site" description="Charge relay system" evidence="8">
    <location>
        <position position="300"/>
    </location>
</feature>
<dbReference type="GO" id="GO:0006508">
    <property type="term" value="P:proteolysis"/>
    <property type="evidence" value="ECO:0007669"/>
    <property type="project" value="UniProtKB-KW"/>
</dbReference>
<dbReference type="EMBL" id="AP023359">
    <property type="protein sequence ID" value="BCJ69612.1"/>
    <property type="molecule type" value="Genomic_DNA"/>
</dbReference>
<feature type="active site" description="Charge relay system" evidence="8">
    <location>
        <position position="221"/>
    </location>
</feature>
<keyword evidence="7 9" id="KW-1015">Disulfide bond</keyword>
<dbReference type="PRINTS" id="PR00861">
    <property type="entry name" value="ALYTICPTASE"/>
</dbReference>
<keyword evidence="14" id="KW-1185">Reference proteome</keyword>
<dbReference type="PIRSF" id="PIRSF001134">
    <property type="entry name" value="Streptogrisin"/>
    <property type="match status" value="1"/>
</dbReference>
<dbReference type="InterPro" id="IPR043504">
    <property type="entry name" value="Peptidase_S1_PA_chymotrypsin"/>
</dbReference>
<dbReference type="Pfam" id="PF02983">
    <property type="entry name" value="Pro_Al_protease"/>
    <property type="match status" value="1"/>
</dbReference>
<proteinExistence type="inferred from homology"/>
<gene>
    <name evidence="13" type="ORF">Prubr_66330</name>
</gene>
<accession>A0A810N7P0</accession>
<feature type="signal peptide" evidence="10">
    <location>
        <begin position="1"/>
        <end position="25"/>
    </location>
</feature>
<dbReference type="RefSeq" id="WP_212819006.1">
    <property type="nucleotide sequence ID" value="NZ_AP023359.1"/>
</dbReference>
<dbReference type="InterPro" id="IPR004236">
    <property type="entry name" value="Pept_S1_alpha_lytic"/>
</dbReference>